<evidence type="ECO:0000313" key="2">
    <source>
        <dbReference type="EMBL" id="MBS4100825.1"/>
    </source>
</evidence>
<evidence type="ECO:0000256" key="1">
    <source>
        <dbReference type="SAM" id="Phobius"/>
    </source>
</evidence>
<name>A0ABS5N9V0_TSUPA</name>
<comment type="caution">
    <text evidence="2">The sequence shown here is derived from an EMBL/GenBank/DDBJ whole genome shotgun (WGS) entry which is preliminary data.</text>
</comment>
<dbReference type="Proteomes" id="UP000676853">
    <property type="component" value="Unassembled WGS sequence"/>
</dbReference>
<keyword evidence="1" id="KW-1133">Transmembrane helix</keyword>
<feature type="transmembrane region" description="Helical" evidence="1">
    <location>
        <begin position="178"/>
        <end position="197"/>
    </location>
</feature>
<feature type="transmembrane region" description="Helical" evidence="1">
    <location>
        <begin position="408"/>
        <end position="431"/>
    </location>
</feature>
<feature type="transmembrane region" description="Helical" evidence="1">
    <location>
        <begin position="309"/>
        <end position="328"/>
    </location>
</feature>
<feature type="transmembrane region" description="Helical" evidence="1">
    <location>
        <begin position="141"/>
        <end position="166"/>
    </location>
</feature>
<dbReference type="RefSeq" id="WP_212553246.1">
    <property type="nucleotide sequence ID" value="NZ_JAGXOE010000009.1"/>
</dbReference>
<feature type="transmembrane region" description="Helical" evidence="1">
    <location>
        <begin position="105"/>
        <end position="135"/>
    </location>
</feature>
<feature type="transmembrane region" description="Helical" evidence="1">
    <location>
        <begin position="232"/>
        <end position="253"/>
    </location>
</feature>
<feature type="transmembrane region" description="Helical" evidence="1">
    <location>
        <begin position="380"/>
        <end position="401"/>
    </location>
</feature>
<gene>
    <name evidence="2" type="ORF">KFZ73_06190</name>
</gene>
<proteinExistence type="predicted"/>
<feature type="transmembrane region" description="Helical" evidence="1">
    <location>
        <begin position="337"/>
        <end position="356"/>
    </location>
</feature>
<organism evidence="2 3">
    <name type="scientific">Tsukamurella paurometabola</name>
    <name type="common">Corynebacterium paurometabolum</name>
    <dbReference type="NCBI Taxonomy" id="2061"/>
    <lineage>
        <taxon>Bacteria</taxon>
        <taxon>Bacillati</taxon>
        <taxon>Actinomycetota</taxon>
        <taxon>Actinomycetes</taxon>
        <taxon>Mycobacteriales</taxon>
        <taxon>Tsukamurellaceae</taxon>
        <taxon>Tsukamurella</taxon>
    </lineage>
</organism>
<accession>A0ABS5N9V0</accession>
<keyword evidence="3" id="KW-1185">Reference proteome</keyword>
<evidence type="ECO:0000313" key="3">
    <source>
        <dbReference type="Proteomes" id="UP000676853"/>
    </source>
</evidence>
<feature type="transmembrane region" description="Helical" evidence="1">
    <location>
        <begin position="29"/>
        <end position="55"/>
    </location>
</feature>
<sequence>MTTPDASLNRVVASMQWTLYKRRSTGGRLAATIVVGVLGACGAVALVAGAVAAGLDGSDSAGGFIGAGLVGIGVMWAYLPALSGFSDNTLQPRQFTLLPLRSAPLARALLLASLIGVPVPLTALALLSVVAYSAALAPVTLVLAVPAAVLTLVLVVALSRVISLALSQAARTRRAREAALLLFVAGFCALYAGQFLLNGIITASDGKGWSVATAVPFAWGIAAVARAAHGEWAIAIAAVLGLAALDVALLGTWQRLIDRTFAGRVPAPTESRTGRERRGYRRGGWRASPRGAVVARELSLWGGDIRRRYQLLSPIAFAVMSGVLPLFLDDFPFNARWGAWMVLLMAVLGALNLYGLDGKSFWHIALVPEAAPADVRGRQLAWAIVVTPIAVVPVIVVRAFGGAPFDRVAVPMAVTACMIGVGAGLVALASATAPYPVPEAR</sequence>
<reference evidence="2 3" key="1">
    <citation type="submission" date="2021-04" db="EMBL/GenBank/DDBJ databases">
        <title>Whole genome sequence analysis of a thiophenic sulfur metabolizing bacteria.</title>
        <authorList>
            <person name="Akhtar N."/>
            <person name="Akram J."/>
            <person name="Aslam A."/>
        </authorList>
    </citation>
    <scope>NUCLEOTIDE SEQUENCE [LARGE SCALE GENOMIC DNA]</scope>
    <source>
        <strain evidence="2 3">3OW</strain>
    </source>
</reference>
<keyword evidence="1" id="KW-0472">Membrane</keyword>
<protein>
    <submittedName>
        <fullName evidence="2">ABC transporter permease</fullName>
    </submittedName>
</protein>
<keyword evidence="1" id="KW-0812">Transmembrane</keyword>
<dbReference type="EMBL" id="JAGXOE010000009">
    <property type="protein sequence ID" value="MBS4100825.1"/>
    <property type="molecule type" value="Genomic_DNA"/>
</dbReference>
<feature type="non-terminal residue" evidence="2">
    <location>
        <position position="441"/>
    </location>
</feature>
<feature type="transmembrane region" description="Helical" evidence="1">
    <location>
        <begin position="61"/>
        <end position="85"/>
    </location>
</feature>